<dbReference type="GO" id="GO:0005829">
    <property type="term" value="C:cytosol"/>
    <property type="evidence" value="ECO:0007669"/>
    <property type="project" value="TreeGrafter"/>
</dbReference>
<dbReference type="InterPro" id="IPR044992">
    <property type="entry name" value="ChyE-like"/>
</dbReference>
<dbReference type="InterPro" id="IPR029062">
    <property type="entry name" value="Class_I_gatase-like"/>
</dbReference>
<sequence>MSKAVILQHVAHEGPGRIIPLFRDFGIPTEVRRLDRGDEVPSDLDEVRVLIVLGGPMAVADAGSDDYPFLAPELGLLQRMVKADRPVLGICLGAQMLAFAAGARVYPNVTPGPKPEDPGTPAPEIGWGPVQFPFPGGTEPIVTGMIDGAPMFHWHFDTFDLPKLPAPPNPPQNVPAPPSGNSLLSSTRLCKNQAFRFRTKLFGFQYHIELDRPGIDALVAGNKAQLAQVLGPDAERTIRQDTERHYARYARLGDRILGNFVQFLKVY</sequence>
<name>A0A6J4NNE5_9BACT</name>
<evidence type="ECO:0000259" key="1">
    <source>
        <dbReference type="Pfam" id="PF00117"/>
    </source>
</evidence>
<dbReference type="EMBL" id="CADCUQ010000289">
    <property type="protein sequence ID" value="CAA9392588.1"/>
    <property type="molecule type" value="Genomic_DNA"/>
</dbReference>
<dbReference type="InterPro" id="IPR017926">
    <property type="entry name" value="GATASE"/>
</dbReference>
<dbReference type="PROSITE" id="PS51273">
    <property type="entry name" value="GATASE_TYPE_1"/>
    <property type="match status" value="1"/>
</dbReference>
<dbReference type="Gene3D" id="3.40.50.880">
    <property type="match status" value="1"/>
</dbReference>
<dbReference type="Pfam" id="PF00117">
    <property type="entry name" value="GATase"/>
    <property type="match status" value="1"/>
</dbReference>
<dbReference type="PANTHER" id="PTHR42695">
    <property type="entry name" value="GLUTAMINE AMIDOTRANSFERASE YLR126C-RELATED"/>
    <property type="match status" value="1"/>
</dbReference>
<reference evidence="2" key="1">
    <citation type="submission" date="2020-02" db="EMBL/GenBank/DDBJ databases">
        <authorList>
            <person name="Meier V. D."/>
        </authorList>
    </citation>
    <scope>NUCLEOTIDE SEQUENCE</scope>
    <source>
        <strain evidence="2">AVDCRST_MAG64</strain>
    </source>
</reference>
<dbReference type="CDD" id="cd01741">
    <property type="entry name" value="GATase1_1"/>
    <property type="match status" value="1"/>
</dbReference>
<accession>A0A6J4NNE5</accession>
<keyword evidence="2" id="KW-0808">Transferase</keyword>
<evidence type="ECO:0000313" key="2">
    <source>
        <dbReference type="EMBL" id="CAA9392588.1"/>
    </source>
</evidence>
<dbReference type="SUPFAM" id="SSF52317">
    <property type="entry name" value="Class I glutamine amidotransferase-like"/>
    <property type="match status" value="1"/>
</dbReference>
<gene>
    <name evidence="2" type="ORF">AVDCRST_MAG64-1259</name>
</gene>
<dbReference type="GO" id="GO:0016740">
    <property type="term" value="F:transferase activity"/>
    <property type="evidence" value="ECO:0007669"/>
    <property type="project" value="UniProtKB-KW"/>
</dbReference>
<dbReference type="AlphaFoldDB" id="A0A6J4NNE5"/>
<protein>
    <submittedName>
        <fullName evidence="2">Glutamine amidotransferase, class I</fullName>
    </submittedName>
</protein>
<organism evidence="2">
    <name type="scientific">uncultured Phycisphaerae bacterium</name>
    <dbReference type="NCBI Taxonomy" id="904963"/>
    <lineage>
        <taxon>Bacteria</taxon>
        <taxon>Pseudomonadati</taxon>
        <taxon>Planctomycetota</taxon>
        <taxon>Phycisphaerae</taxon>
        <taxon>environmental samples</taxon>
    </lineage>
</organism>
<keyword evidence="2" id="KW-0315">Glutamine amidotransferase</keyword>
<proteinExistence type="predicted"/>
<feature type="domain" description="Glutamine amidotransferase" evidence="1">
    <location>
        <begin position="22"/>
        <end position="209"/>
    </location>
</feature>
<dbReference type="PANTHER" id="PTHR42695:SF5">
    <property type="entry name" value="GLUTAMINE AMIDOTRANSFERASE YLR126C-RELATED"/>
    <property type="match status" value="1"/>
</dbReference>